<dbReference type="SUPFAM" id="SSF46785">
    <property type="entry name" value="Winged helix' DNA-binding domain"/>
    <property type="match status" value="1"/>
</dbReference>
<dbReference type="GO" id="GO:0003700">
    <property type="term" value="F:DNA-binding transcription factor activity"/>
    <property type="evidence" value="ECO:0007669"/>
    <property type="project" value="InterPro"/>
</dbReference>
<dbReference type="InterPro" id="IPR018356">
    <property type="entry name" value="Tscrpt_reg_HTH_DeoR_CS"/>
</dbReference>
<dbReference type="EMBL" id="FUWH01000002">
    <property type="protein sequence ID" value="SJZ54081.1"/>
    <property type="molecule type" value="Genomic_DNA"/>
</dbReference>
<dbReference type="Gene3D" id="1.10.10.10">
    <property type="entry name" value="Winged helix-like DNA-binding domain superfamily/Winged helix DNA-binding domain"/>
    <property type="match status" value="1"/>
</dbReference>
<evidence type="ECO:0000256" key="1">
    <source>
        <dbReference type="ARBA" id="ARBA00022491"/>
    </source>
</evidence>
<dbReference type="SMART" id="SM01134">
    <property type="entry name" value="DeoRC"/>
    <property type="match status" value="1"/>
</dbReference>
<name>A0A1T4LHK7_9BACT</name>
<dbReference type="SMART" id="SM00420">
    <property type="entry name" value="HTH_DEOR"/>
    <property type="match status" value="1"/>
</dbReference>
<proteinExistence type="predicted"/>
<evidence type="ECO:0000256" key="2">
    <source>
        <dbReference type="ARBA" id="ARBA00023015"/>
    </source>
</evidence>
<evidence type="ECO:0000313" key="7">
    <source>
        <dbReference type="Proteomes" id="UP000190888"/>
    </source>
</evidence>
<dbReference type="PANTHER" id="PTHR30363:SF4">
    <property type="entry name" value="GLYCEROL-3-PHOSPHATE REGULON REPRESSOR"/>
    <property type="match status" value="1"/>
</dbReference>
<gene>
    <name evidence="6" type="ORF">SAMN04488132_102498</name>
</gene>
<dbReference type="PANTHER" id="PTHR30363">
    <property type="entry name" value="HTH-TYPE TRANSCRIPTIONAL REGULATOR SRLR-RELATED"/>
    <property type="match status" value="1"/>
</dbReference>
<keyword evidence="3 6" id="KW-0238">DNA-binding</keyword>
<dbReference type="InterPro" id="IPR036390">
    <property type="entry name" value="WH_DNA-bd_sf"/>
</dbReference>
<protein>
    <submittedName>
        <fullName evidence="6">DNA-binding transcriptional regulator of sugar metabolism, DeoR/GlpR family</fullName>
    </submittedName>
</protein>
<dbReference type="PRINTS" id="PR00037">
    <property type="entry name" value="HTHLACR"/>
</dbReference>
<dbReference type="PROSITE" id="PS51000">
    <property type="entry name" value="HTH_DEOR_2"/>
    <property type="match status" value="1"/>
</dbReference>
<sequence>MLKKERQAYIIQQINIHNKVLSSDLSVQLDVSEDTVRRDLQELAEEGKLIKVHGGALSKSFHFTLESSTIYSLPEKKSIAYKTIDMIKDGMLVLLSGGTTIRELVKTLPPELNATFITVSVPIALELLEHPNCEVIFLGNKLSKNAQMSVGAEVVQRLSGIKADLCILGTNSIDATYGITDLEWEIIEVKKAMIHAAQKTISLAISEKLNTIQRLQVCKPEEIDILVTELDPSSPFLQPYKDKGLTVL</sequence>
<evidence type="ECO:0000313" key="6">
    <source>
        <dbReference type="EMBL" id="SJZ54081.1"/>
    </source>
</evidence>
<dbReference type="RefSeq" id="WP_078830433.1">
    <property type="nucleotide sequence ID" value="NZ_FUWH01000002.1"/>
</dbReference>
<dbReference type="STRING" id="413434.SAMN04488132_102498"/>
<evidence type="ECO:0000256" key="3">
    <source>
        <dbReference type="ARBA" id="ARBA00023125"/>
    </source>
</evidence>
<dbReference type="Gene3D" id="3.40.50.1360">
    <property type="match status" value="1"/>
</dbReference>
<dbReference type="Proteomes" id="UP000190888">
    <property type="component" value="Unassembled WGS sequence"/>
</dbReference>
<dbReference type="Pfam" id="PF00455">
    <property type="entry name" value="DeoRC"/>
    <property type="match status" value="1"/>
</dbReference>
<dbReference type="OrthoDB" id="9798651at2"/>
<dbReference type="InterPro" id="IPR036388">
    <property type="entry name" value="WH-like_DNA-bd_sf"/>
</dbReference>
<keyword evidence="4" id="KW-0804">Transcription</keyword>
<dbReference type="Pfam" id="PF08220">
    <property type="entry name" value="HTH_DeoR"/>
    <property type="match status" value="1"/>
</dbReference>
<keyword evidence="2" id="KW-0805">Transcription regulation</keyword>
<dbReference type="InterPro" id="IPR037171">
    <property type="entry name" value="NagB/RpiA_transferase-like"/>
</dbReference>
<organism evidence="6 7">
    <name type="scientific">Sediminibacterium ginsengisoli</name>
    <dbReference type="NCBI Taxonomy" id="413434"/>
    <lineage>
        <taxon>Bacteria</taxon>
        <taxon>Pseudomonadati</taxon>
        <taxon>Bacteroidota</taxon>
        <taxon>Chitinophagia</taxon>
        <taxon>Chitinophagales</taxon>
        <taxon>Chitinophagaceae</taxon>
        <taxon>Sediminibacterium</taxon>
    </lineage>
</organism>
<dbReference type="SUPFAM" id="SSF100950">
    <property type="entry name" value="NagB/RpiA/CoA transferase-like"/>
    <property type="match status" value="1"/>
</dbReference>
<dbReference type="InterPro" id="IPR001034">
    <property type="entry name" value="DeoR_HTH"/>
</dbReference>
<dbReference type="AlphaFoldDB" id="A0A1T4LHK7"/>
<reference evidence="6 7" key="1">
    <citation type="submission" date="2017-02" db="EMBL/GenBank/DDBJ databases">
        <authorList>
            <person name="Peterson S.W."/>
        </authorList>
    </citation>
    <scope>NUCLEOTIDE SEQUENCE [LARGE SCALE GENOMIC DNA]</scope>
    <source>
        <strain evidence="6 7">DSM 22335</strain>
    </source>
</reference>
<dbReference type="PROSITE" id="PS00894">
    <property type="entry name" value="HTH_DEOR_1"/>
    <property type="match status" value="1"/>
</dbReference>
<evidence type="ECO:0000259" key="5">
    <source>
        <dbReference type="PROSITE" id="PS51000"/>
    </source>
</evidence>
<evidence type="ECO:0000256" key="4">
    <source>
        <dbReference type="ARBA" id="ARBA00023163"/>
    </source>
</evidence>
<keyword evidence="7" id="KW-1185">Reference proteome</keyword>
<dbReference type="InterPro" id="IPR014036">
    <property type="entry name" value="DeoR-like_C"/>
</dbReference>
<feature type="domain" description="HTH deoR-type" evidence="5">
    <location>
        <begin position="3"/>
        <end position="58"/>
    </location>
</feature>
<keyword evidence="1" id="KW-0678">Repressor</keyword>
<dbReference type="GO" id="GO:0003677">
    <property type="term" value="F:DNA binding"/>
    <property type="evidence" value="ECO:0007669"/>
    <property type="project" value="UniProtKB-KW"/>
</dbReference>
<dbReference type="InterPro" id="IPR050313">
    <property type="entry name" value="Carb_Metab_HTH_regulators"/>
</dbReference>
<accession>A0A1T4LHK7</accession>